<sequence length="238" mass="24607">MIDLSGFRPFSLRAFDSALTPGIHGPEQLIVACQIKHLGFVDGHPSSEGARALAAWLLAHRETIDAVPRAGGHVLNSGSTIERILAGDIVPEEAFAAEVARMTEGAVLPEMFERAAPAYETPDADGVTPPCPQADGKAPEAEAVIPCSLPCPAPSSHQALPEMGGLGGALPPGRLFVPIADSRFGEGFVLTGCGIALNLDESTAAAMRAAIDAGLEHLRARRGATVAKPGDNLRQVAA</sequence>
<proteinExistence type="predicted"/>
<organism evidence="1 2">
    <name type="scientific">Sphingobium soli</name>
    <dbReference type="NCBI Taxonomy" id="1591116"/>
    <lineage>
        <taxon>Bacteria</taxon>
        <taxon>Pseudomonadati</taxon>
        <taxon>Pseudomonadota</taxon>
        <taxon>Alphaproteobacteria</taxon>
        <taxon>Sphingomonadales</taxon>
        <taxon>Sphingomonadaceae</taxon>
        <taxon>Sphingobium</taxon>
    </lineage>
</organism>
<name>A0ABS8H7K8_9SPHN</name>
<reference evidence="1 2" key="1">
    <citation type="submission" date="2021-10" db="EMBL/GenBank/DDBJ databases">
        <title>The diversity and Nitrogen Metabolism of Culturable Nitrate-Utilizing Bacteria Within the Oxygen Minimum Zone of the Changjiang (Yangtze River)Estuary.</title>
        <authorList>
            <person name="Zhang D."/>
            <person name="Zheng J."/>
            <person name="Liu S."/>
            <person name="He W."/>
        </authorList>
    </citation>
    <scope>NUCLEOTIDE SEQUENCE [LARGE SCALE GENOMIC DNA]</scope>
    <source>
        <strain evidence="1 2">FXH275-2</strain>
    </source>
</reference>
<dbReference type="Proteomes" id="UP001198830">
    <property type="component" value="Unassembled WGS sequence"/>
</dbReference>
<comment type="caution">
    <text evidence="1">The sequence shown here is derived from an EMBL/GenBank/DDBJ whole genome shotgun (WGS) entry which is preliminary data.</text>
</comment>
<dbReference type="RefSeq" id="WP_228227993.1">
    <property type="nucleotide sequence ID" value="NZ_JAJGNP010000021.1"/>
</dbReference>
<evidence type="ECO:0000313" key="2">
    <source>
        <dbReference type="Proteomes" id="UP001198830"/>
    </source>
</evidence>
<keyword evidence="2" id="KW-1185">Reference proteome</keyword>
<dbReference type="EMBL" id="JAJGNP010000021">
    <property type="protein sequence ID" value="MCC4234502.1"/>
    <property type="molecule type" value="Genomic_DNA"/>
</dbReference>
<gene>
    <name evidence="1" type="ORF">LL253_17660</name>
</gene>
<protein>
    <submittedName>
        <fullName evidence="1">Uncharacterized protein</fullName>
    </submittedName>
</protein>
<accession>A0ABS8H7K8</accession>
<evidence type="ECO:0000313" key="1">
    <source>
        <dbReference type="EMBL" id="MCC4234502.1"/>
    </source>
</evidence>